<evidence type="ECO:0000256" key="3">
    <source>
        <dbReference type="ARBA" id="ARBA00022475"/>
    </source>
</evidence>
<evidence type="ECO:0000256" key="4">
    <source>
        <dbReference type="ARBA" id="ARBA00022519"/>
    </source>
</evidence>
<feature type="transmembrane region" description="Helical" evidence="8">
    <location>
        <begin position="139"/>
        <end position="159"/>
    </location>
</feature>
<feature type="transmembrane region" description="Helical" evidence="8">
    <location>
        <begin position="81"/>
        <end position="101"/>
    </location>
</feature>
<accession>A0ABU0JLR4</accession>
<dbReference type="Proteomes" id="UP001242480">
    <property type="component" value="Unassembled WGS sequence"/>
</dbReference>
<feature type="transmembrane region" description="Helical" evidence="8">
    <location>
        <begin position="269"/>
        <end position="296"/>
    </location>
</feature>
<keyword evidence="10" id="KW-1185">Reference proteome</keyword>
<keyword evidence="5 8" id="KW-0812">Transmembrane</keyword>
<dbReference type="CDD" id="cd06579">
    <property type="entry name" value="TM_PBP1_transp_AraH_like"/>
    <property type="match status" value="1"/>
</dbReference>
<dbReference type="RefSeq" id="WP_307286110.1">
    <property type="nucleotide sequence ID" value="NZ_JAUSVX010000031.1"/>
</dbReference>
<gene>
    <name evidence="9" type="ORF">QO011_008250</name>
</gene>
<sequence length="335" mass="34522">MSEAEIAPRIGDAVAAKALRLLLALLLPILIVVVELCVYLVVPRVLSPGNLRNILIQSSYLMLFASAQMVVILTRGFDLSLGASVSAVSVASAMVLTSLAAAGYDPAVVVAAGLVTGLGFGLLVGLFNGGFIAGLGINPFIVTLGSLNICLGLATTMSGGRPVFDVPDALSTLLYNGKLIPWLPIPVMLAIAVCLALHFVLGHTVFGRSLYLIGNNPRAAAVAGIPRRRYLLLAYVLAGVLAAFGALMLTARTGSGEPNLGGSLMLESIAAAVIGGVSLQGGVGGVVPVILGSLFITMMSNAMNLLRIDGYIQQIILGVVIIAAIVLDRIRAIRT</sequence>
<feature type="transmembrane region" description="Helical" evidence="8">
    <location>
        <begin position="54"/>
        <end position="74"/>
    </location>
</feature>
<keyword evidence="6 8" id="KW-1133">Transmembrane helix</keyword>
<keyword evidence="4" id="KW-0997">Cell inner membrane</keyword>
<dbReference type="InterPro" id="IPR001851">
    <property type="entry name" value="ABC_transp_permease"/>
</dbReference>
<organism evidence="9 10">
    <name type="scientific">Labrys wisconsinensis</name>
    <dbReference type="NCBI Taxonomy" id="425677"/>
    <lineage>
        <taxon>Bacteria</taxon>
        <taxon>Pseudomonadati</taxon>
        <taxon>Pseudomonadota</taxon>
        <taxon>Alphaproteobacteria</taxon>
        <taxon>Hyphomicrobiales</taxon>
        <taxon>Xanthobacteraceae</taxon>
        <taxon>Labrys</taxon>
    </lineage>
</organism>
<keyword evidence="2" id="KW-0813">Transport</keyword>
<evidence type="ECO:0000256" key="5">
    <source>
        <dbReference type="ARBA" id="ARBA00022692"/>
    </source>
</evidence>
<dbReference type="Pfam" id="PF02653">
    <property type="entry name" value="BPD_transp_2"/>
    <property type="match status" value="1"/>
</dbReference>
<proteinExistence type="predicted"/>
<evidence type="ECO:0000313" key="9">
    <source>
        <dbReference type="EMBL" id="MDQ0475208.1"/>
    </source>
</evidence>
<evidence type="ECO:0000256" key="8">
    <source>
        <dbReference type="SAM" id="Phobius"/>
    </source>
</evidence>
<keyword evidence="7 8" id="KW-0472">Membrane</keyword>
<dbReference type="EMBL" id="JAUSVX010000031">
    <property type="protein sequence ID" value="MDQ0475208.1"/>
    <property type="molecule type" value="Genomic_DNA"/>
</dbReference>
<evidence type="ECO:0000256" key="2">
    <source>
        <dbReference type="ARBA" id="ARBA00022448"/>
    </source>
</evidence>
<keyword evidence="3" id="KW-1003">Cell membrane</keyword>
<reference evidence="9 10" key="1">
    <citation type="submission" date="2023-07" db="EMBL/GenBank/DDBJ databases">
        <title>Genomic Encyclopedia of Type Strains, Phase IV (KMG-IV): sequencing the most valuable type-strain genomes for metagenomic binning, comparative biology and taxonomic classification.</title>
        <authorList>
            <person name="Goeker M."/>
        </authorList>
    </citation>
    <scope>NUCLEOTIDE SEQUENCE [LARGE SCALE GENOMIC DNA]</scope>
    <source>
        <strain evidence="9 10">DSM 19619</strain>
    </source>
</reference>
<evidence type="ECO:0000256" key="6">
    <source>
        <dbReference type="ARBA" id="ARBA00022989"/>
    </source>
</evidence>
<feature type="transmembrane region" description="Helical" evidence="8">
    <location>
        <begin position="308"/>
        <end position="327"/>
    </location>
</feature>
<name>A0ABU0JLR4_9HYPH</name>
<evidence type="ECO:0000256" key="7">
    <source>
        <dbReference type="ARBA" id="ARBA00023136"/>
    </source>
</evidence>
<comment type="subcellular location">
    <subcellularLocation>
        <location evidence="1">Cell membrane</location>
        <topology evidence="1">Multi-pass membrane protein</topology>
    </subcellularLocation>
</comment>
<feature type="transmembrane region" description="Helical" evidence="8">
    <location>
        <begin position="21"/>
        <end position="42"/>
    </location>
</feature>
<comment type="caution">
    <text evidence="9">The sequence shown here is derived from an EMBL/GenBank/DDBJ whole genome shotgun (WGS) entry which is preliminary data.</text>
</comment>
<evidence type="ECO:0000313" key="10">
    <source>
        <dbReference type="Proteomes" id="UP001242480"/>
    </source>
</evidence>
<evidence type="ECO:0000256" key="1">
    <source>
        <dbReference type="ARBA" id="ARBA00004651"/>
    </source>
</evidence>
<feature type="transmembrane region" description="Helical" evidence="8">
    <location>
        <begin position="179"/>
        <end position="201"/>
    </location>
</feature>
<dbReference type="PANTHER" id="PTHR32196">
    <property type="entry name" value="ABC TRANSPORTER PERMEASE PROTEIN YPHD-RELATED-RELATED"/>
    <property type="match status" value="1"/>
</dbReference>
<feature type="transmembrane region" description="Helical" evidence="8">
    <location>
        <begin position="107"/>
        <end position="127"/>
    </location>
</feature>
<dbReference type="PANTHER" id="PTHR32196:SF21">
    <property type="entry name" value="ABC TRANSPORTER PERMEASE PROTEIN YPHD-RELATED"/>
    <property type="match status" value="1"/>
</dbReference>
<protein>
    <submittedName>
        <fullName evidence="9">Ribose transport system permease protein</fullName>
    </submittedName>
</protein>
<feature type="transmembrane region" description="Helical" evidence="8">
    <location>
        <begin position="230"/>
        <end position="249"/>
    </location>
</feature>